<feature type="transmembrane region" description="Helical" evidence="4">
    <location>
        <begin position="195"/>
        <end position="215"/>
    </location>
</feature>
<gene>
    <name evidence="6" type="ORF">DCW38_07930</name>
</gene>
<dbReference type="CDD" id="cd06225">
    <property type="entry name" value="HAMP"/>
    <property type="match status" value="1"/>
</dbReference>
<dbReference type="PRINTS" id="PR00260">
    <property type="entry name" value="CHEMTRNSDUCR"/>
</dbReference>
<keyword evidence="4" id="KW-0812">Transmembrane</keyword>
<feature type="non-terminal residue" evidence="6">
    <location>
        <position position="504"/>
    </location>
</feature>
<comment type="similarity">
    <text evidence="2">Belongs to the methyl-accepting chemotaxis (MCP) protein family.</text>
</comment>
<dbReference type="GO" id="GO:0007165">
    <property type="term" value="P:signal transduction"/>
    <property type="evidence" value="ECO:0007669"/>
    <property type="project" value="UniProtKB-KW"/>
</dbReference>
<proteinExistence type="inferred from homology"/>
<comment type="caution">
    <text evidence="6">The sequence shown here is derived from an EMBL/GenBank/DDBJ whole genome shotgun (WGS) entry which is preliminary data.</text>
</comment>
<evidence type="ECO:0000256" key="1">
    <source>
        <dbReference type="ARBA" id="ARBA00023224"/>
    </source>
</evidence>
<dbReference type="GO" id="GO:0016020">
    <property type="term" value="C:membrane"/>
    <property type="evidence" value="ECO:0007669"/>
    <property type="project" value="InterPro"/>
</dbReference>
<name>A0A350HC24_UNCW3</name>
<dbReference type="AlphaFoldDB" id="A0A350HC24"/>
<evidence type="ECO:0000259" key="5">
    <source>
        <dbReference type="PROSITE" id="PS50111"/>
    </source>
</evidence>
<dbReference type="Gene3D" id="1.10.287.950">
    <property type="entry name" value="Methyl-accepting chemotaxis protein"/>
    <property type="match status" value="1"/>
</dbReference>
<dbReference type="EMBL" id="DMZY01000237">
    <property type="protein sequence ID" value="HAV93090.1"/>
    <property type="molecule type" value="Genomic_DNA"/>
</dbReference>
<keyword evidence="1 3" id="KW-0807">Transducer</keyword>
<dbReference type="InterPro" id="IPR004090">
    <property type="entry name" value="Chemotax_Me-accpt_rcpt"/>
</dbReference>
<sequence length="504" mass="57028">MKTNKKNSGMFSRMILTTLPFVFVTLLILLLLVQYININNFKKTYDNNLVMLFQMMSRNSQFSFLTNNVDGFKEITDQLLMHPDVNYVQIFNASDEKLYFHVPQDAKSIPILNGEAIAKMKTDKTVESGPAGNDYPSIMNYYVPVYAEIAVQNDEMGFDEMMSEEGNRELSFVGFIQVGISTSNYNNFLMKTMGFTLFMVVFATAIFIFIIRFLYNKIVYPIYLVKKKMDFITSGKANLNERIEIKTDREIMELIGGFNKMLDLLNSVTAEIGEVSSNLSEHIELLTSSSEELTASSEEITSTIQQITHNSTEQAQMIDDIARKSKVTVANIEKSVTKTSENEKFSANILSISLNGKQLAKTAVEKIDKLRESSNKLYTTIDDVNEKQKRISTITDAIETITNRTNILSLNASIEAARAGEYGRGFQVVAEEIRKLAEKSAEAAVEIHKIIQETNNTIKKLMDESRKNEQMMVEGKDVIMNTSNVLEEISNNINYIVTNNKNIS</sequence>
<evidence type="ECO:0000313" key="7">
    <source>
        <dbReference type="Proteomes" id="UP000264062"/>
    </source>
</evidence>
<dbReference type="SMART" id="SM00283">
    <property type="entry name" value="MA"/>
    <property type="match status" value="1"/>
</dbReference>
<evidence type="ECO:0000256" key="4">
    <source>
        <dbReference type="SAM" id="Phobius"/>
    </source>
</evidence>
<evidence type="ECO:0000256" key="3">
    <source>
        <dbReference type="PROSITE-ProRule" id="PRU00284"/>
    </source>
</evidence>
<dbReference type="SUPFAM" id="SSF58104">
    <property type="entry name" value="Methyl-accepting chemotaxis protein (MCP) signaling domain"/>
    <property type="match status" value="1"/>
</dbReference>
<dbReference type="PROSITE" id="PS50111">
    <property type="entry name" value="CHEMOTAXIS_TRANSDUC_2"/>
    <property type="match status" value="1"/>
</dbReference>
<protein>
    <recommendedName>
        <fullName evidence="5">Methyl-accepting transducer domain-containing protein</fullName>
    </recommendedName>
</protein>
<feature type="domain" description="Methyl-accepting transducer" evidence="5">
    <location>
        <begin position="289"/>
        <end position="504"/>
    </location>
</feature>
<dbReference type="PANTHER" id="PTHR32089">
    <property type="entry name" value="METHYL-ACCEPTING CHEMOTAXIS PROTEIN MCPB"/>
    <property type="match status" value="1"/>
</dbReference>
<dbReference type="Pfam" id="PF00015">
    <property type="entry name" value="MCPsignal"/>
    <property type="match status" value="1"/>
</dbReference>
<dbReference type="PANTHER" id="PTHR32089:SF114">
    <property type="entry name" value="METHYL-ACCEPTING CHEMOTAXIS PROTEIN MCPB"/>
    <property type="match status" value="1"/>
</dbReference>
<organism evidence="6 7">
    <name type="scientific">candidate division WOR-3 bacterium</name>
    <dbReference type="NCBI Taxonomy" id="2052148"/>
    <lineage>
        <taxon>Bacteria</taxon>
        <taxon>Bacteria division WOR-3</taxon>
    </lineage>
</organism>
<feature type="transmembrane region" description="Helical" evidence="4">
    <location>
        <begin position="12"/>
        <end position="33"/>
    </location>
</feature>
<reference evidence="6 7" key="1">
    <citation type="journal article" date="2018" name="Nat. Biotechnol.">
        <title>A standardized bacterial taxonomy based on genome phylogeny substantially revises the tree of life.</title>
        <authorList>
            <person name="Parks D.H."/>
            <person name="Chuvochina M."/>
            <person name="Waite D.W."/>
            <person name="Rinke C."/>
            <person name="Skarshewski A."/>
            <person name="Chaumeil P.A."/>
            <person name="Hugenholtz P."/>
        </authorList>
    </citation>
    <scope>NUCLEOTIDE SEQUENCE [LARGE SCALE GENOMIC DNA]</scope>
    <source>
        <strain evidence="6">UBA9956</strain>
    </source>
</reference>
<dbReference type="InterPro" id="IPR004089">
    <property type="entry name" value="MCPsignal_dom"/>
</dbReference>
<dbReference type="GO" id="GO:0006935">
    <property type="term" value="P:chemotaxis"/>
    <property type="evidence" value="ECO:0007669"/>
    <property type="project" value="InterPro"/>
</dbReference>
<dbReference type="Proteomes" id="UP000264062">
    <property type="component" value="Unassembled WGS sequence"/>
</dbReference>
<keyword evidence="4" id="KW-0472">Membrane</keyword>
<evidence type="ECO:0000256" key="2">
    <source>
        <dbReference type="ARBA" id="ARBA00029447"/>
    </source>
</evidence>
<dbReference type="GO" id="GO:0004888">
    <property type="term" value="F:transmembrane signaling receptor activity"/>
    <property type="evidence" value="ECO:0007669"/>
    <property type="project" value="InterPro"/>
</dbReference>
<accession>A0A350HC24</accession>
<evidence type="ECO:0000313" key="6">
    <source>
        <dbReference type="EMBL" id="HAV93090.1"/>
    </source>
</evidence>
<keyword evidence="4" id="KW-1133">Transmembrane helix</keyword>